<dbReference type="SUPFAM" id="SSF55874">
    <property type="entry name" value="ATPase domain of HSP90 chaperone/DNA topoisomerase II/histidine kinase"/>
    <property type="match status" value="2"/>
</dbReference>
<feature type="domain" description="Sacsin/Nov" evidence="1">
    <location>
        <begin position="15"/>
        <end position="269"/>
    </location>
</feature>
<dbReference type="OrthoDB" id="1262810at2759"/>
<accession>A0A267EBI3</accession>
<gene>
    <name evidence="2" type="ORF">BOX15_Mlig009980g3</name>
</gene>
<evidence type="ECO:0000259" key="1">
    <source>
        <dbReference type="Pfam" id="PF25794"/>
    </source>
</evidence>
<dbReference type="InterPro" id="IPR058210">
    <property type="entry name" value="SACS/Nov_dom"/>
</dbReference>
<dbReference type="EMBL" id="NIVC01002316">
    <property type="protein sequence ID" value="PAA58930.1"/>
    <property type="molecule type" value="Genomic_DNA"/>
</dbReference>
<keyword evidence="3" id="KW-1185">Reference proteome</keyword>
<dbReference type="STRING" id="282301.A0A267EBI3"/>
<evidence type="ECO:0000313" key="2">
    <source>
        <dbReference type="EMBL" id="PAA58930.1"/>
    </source>
</evidence>
<organism evidence="2 3">
    <name type="scientific">Macrostomum lignano</name>
    <dbReference type="NCBI Taxonomy" id="282301"/>
    <lineage>
        <taxon>Eukaryota</taxon>
        <taxon>Metazoa</taxon>
        <taxon>Spiralia</taxon>
        <taxon>Lophotrochozoa</taxon>
        <taxon>Platyhelminthes</taxon>
        <taxon>Rhabditophora</taxon>
        <taxon>Macrostomorpha</taxon>
        <taxon>Macrostomida</taxon>
        <taxon>Macrostomidae</taxon>
        <taxon>Macrostomum</taxon>
    </lineage>
</organism>
<dbReference type="Proteomes" id="UP000215902">
    <property type="component" value="Unassembled WGS sequence"/>
</dbReference>
<protein>
    <recommendedName>
        <fullName evidence="1">Sacsin/Nov domain-containing protein</fullName>
    </recommendedName>
</protein>
<dbReference type="NCBIfam" id="NF047352">
    <property type="entry name" value="P_loop_sacsin"/>
    <property type="match status" value="2"/>
</dbReference>
<sequence length="1821" mass="202729">MHSHRRGLILRGQSESLTDRIRGLLGEYSDGLAVPKELLQNADDAGATELTLVLDTRNHLDYCKSLLDPQLADWQGPSLWAHNDASFTQSDFDNLLRLGGATKRARLDEGQVGKFGLGFNAVYNLTDVPSVLSGHFLQVLDPHGDQVGGGYLENLYQSMGQRQTGVRLDLSAHGEAFTEYKDQLAPYQGMLGCDLRQGRPYQGTLIRLPLRSPALARKSRIRQLHYSVNDAWSLMRQTAEQATNLIMFAQSVRRLRLAYRGEGHSECKTLLLVERSLERSLSSHSLPTPGVTEPLAVHCSLLKAARAVMKKPIAGRQEPVLSSFTMRVKVSLGESLPPQARQNFVSQLSTIGRIRERRWLVTSALGGSEAVKMATEHPSLALSPVGSVAVRLEGASRMTPAQLPPSESAAFCFLPLPSGAEAPPFPVLLNGAFALDSSRRHLLEATGDDRRGEWSPGQWNACLLSGVVAPAYLRCLELLAKDGAPAEKFLRLWPQGMIGRLWEPLARQLYKSAFKLDGPAVFPCSDSWLSFARSEFAEPSLRSFTNVAKHLESLIDQVSDGIVWLTAEVHAAAIKYAGREFQCRILSVEDAVLRILNSTEKLWQSDTIFSRSNRSHFEEFISFLLKLIGRPGFQFDSCSALVTQKVRDKMRTTCCIPDGRGSLKRPADLLSPKCRAASLFCRTPDSADAAMFPRNDLCSDDCVLKALNNLGLRTDITGLELVERAKSVSKLLNSQLQYNRIRSLLYYLRGMKSSEKNYALSQMSRIAFLPVKGDNCLKYPQNLFREHLADLVGLNHDVLDETVLNINDVDDVLVELGVCDSVSWDLAWQQLQSLASSHSSASDLCYTDICEAVYRHLSGDQFSEEIKRMKKAQMSNSRKRLVFHETGGFLLPQQVSFEPTDTELPPHLFTLRYLRKPKKCAPFLLALGVARRFDARSYCQALARIHQQSSSAPVSPTVLRSCVELLNCLISHLDTDEDVHVPYLEEIFAPDRSGALRPCSELCYNNLPWLSQLDPMPGLYFTHKCLSYEICERLGVPTQREQTLRQICEPFGQSENLTTRLEGILRGYPLGIELFKELIQNADDAEATEVVFVNDKRKLPGKQVLSDSWHELQGPALLAFSNSVFTESDLKGIQSLGVGSKQSEAWKTGRFGVGFNCVYNATDVPQLISNGDTFCVLDPHCRYTHLAGTNIPGAKYLLTQRHKEMFKDALEGFLPGRLQQAGCTIFRLPLRTPDQAEKSKICSSSVSSAMIEALFEEFQSEIASTMLFLTNVRRITLMEVHLDGTITEICVANARASTSIGDFSAFNASCRSVGMSLKQPGAALTNLTCDTIAYTLEISEKADKLGSKKQGSVATEKWMIAQCVSLPQNGPVAQLKELEKKVAAGGWPILPKVGVAARLSNQSTHRDTEIYRVYSLLPLPISTKLPVHINGCFVLDPSRRALWCGHSVDAETQWNDMLTCEILPHCYATMLDAIKQQPDLSIDCYCCLLPKLGESSSLWAKMANRLYGELLTGRWALLPCQSGANRTVSWLPLATSEESVDGKTCFLVESESIHDQRPVLMQLGIPLVVENEKLKHLISRFRVYNCSLETKSYIPVLSPAVLSNYLNGPLCARLRRALPKSVEETAFQNAENVACVIEFITRSYTTASDAHNEVQLLTGTPLNLAADNVLELFSTEKAAFLTSWSERIFSDPNARKMFVHKLVLKIFSENFESYKKAIESRLFKEFGIADFSELLAKFFPDLICSSRRLIPNINSTGDAFVSDEWLTNVWEFLSSKLYSESHQLNKLSCLSNAALLPIESAQMTLLNRNLQQFLFCRVFYA</sequence>
<reference evidence="2 3" key="1">
    <citation type="submission" date="2017-06" db="EMBL/GenBank/DDBJ databases">
        <title>A platform for efficient transgenesis in Macrostomum lignano, a flatworm model organism for stem cell research.</title>
        <authorList>
            <person name="Berezikov E."/>
        </authorList>
    </citation>
    <scope>NUCLEOTIDE SEQUENCE [LARGE SCALE GENOMIC DNA]</scope>
    <source>
        <strain evidence="2">DV1</strain>
        <tissue evidence="2">Whole organism</tissue>
    </source>
</reference>
<comment type="caution">
    <text evidence="2">The sequence shown here is derived from an EMBL/GenBank/DDBJ whole genome shotgun (WGS) entry which is preliminary data.</text>
</comment>
<dbReference type="Pfam" id="PF25794">
    <property type="entry name" value="SACS"/>
    <property type="match status" value="2"/>
</dbReference>
<dbReference type="PANTHER" id="PTHR15600">
    <property type="entry name" value="SACSIN"/>
    <property type="match status" value="1"/>
</dbReference>
<proteinExistence type="predicted"/>
<feature type="domain" description="Sacsin/Nov" evidence="1">
    <location>
        <begin position="1055"/>
        <end position="1281"/>
    </location>
</feature>
<dbReference type="InterPro" id="IPR036890">
    <property type="entry name" value="HATPase_C_sf"/>
</dbReference>
<dbReference type="GO" id="GO:0030544">
    <property type="term" value="F:Hsp70 protein binding"/>
    <property type="evidence" value="ECO:0007669"/>
    <property type="project" value="TreeGrafter"/>
</dbReference>
<dbReference type="PANTHER" id="PTHR15600:SF42">
    <property type="entry name" value="SACSIN"/>
    <property type="match status" value="1"/>
</dbReference>
<name>A0A267EBI3_9PLAT</name>
<dbReference type="InterPro" id="IPR052972">
    <property type="entry name" value="Sacsin_chaperone_reg"/>
</dbReference>
<evidence type="ECO:0000313" key="3">
    <source>
        <dbReference type="Proteomes" id="UP000215902"/>
    </source>
</evidence>